<dbReference type="KEGG" id="mcui:G8O30_09245"/>
<sequence length="82" mass="9759">MKGKVEFIAERLALRQEDVPNAVIHANSVLYYIKKLAPTFISLDFGEVRRCMTMIDIHLQAIERLQRMQREVRKREHSNRLH</sequence>
<organism evidence="1 3">
    <name type="scientific">Mangrovibacillus cuniculi</name>
    <dbReference type="NCBI Taxonomy" id="2593652"/>
    <lineage>
        <taxon>Bacteria</taxon>
        <taxon>Bacillati</taxon>
        <taxon>Bacillota</taxon>
        <taxon>Bacilli</taxon>
        <taxon>Bacillales</taxon>
        <taxon>Bacillaceae</taxon>
        <taxon>Mangrovibacillus</taxon>
    </lineage>
</organism>
<dbReference type="RefSeq" id="WP_239671807.1">
    <property type="nucleotide sequence ID" value="NZ_CP049742.1"/>
</dbReference>
<dbReference type="EMBL" id="CP049743">
    <property type="protein sequence ID" value="QPC48511.1"/>
    <property type="molecule type" value="Genomic_DNA"/>
</dbReference>
<evidence type="ECO:0000313" key="2">
    <source>
        <dbReference type="EMBL" id="QPC48511.1"/>
    </source>
</evidence>
<proteinExistence type="predicted"/>
<evidence type="ECO:0000313" key="1">
    <source>
        <dbReference type="EMBL" id="QPC47138.1"/>
    </source>
</evidence>
<dbReference type="AlphaFoldDB" id="A0A7S8HFS7"/>
<protein>
    <submittedName>
        <fullName evidence="1">Uncharacterized protein</fullName>
    </submittedName>
</protein>
<dbReference type="Proteomes" id="UP000593626">
    <property type="component" value="Plasmid pBac41"/>
</dbReference>
<dbReference type="EMBL" id="CP049742">
    <property type="protein sequence ID" value="QPC47138.1"/>
    <property type="molecule type" value="Genomic_DNA"/>
</dbReference>
<keyword evidence="2" id="KW-0614">Plasmid</keyword>
<evidence type="ECO:0000313" key="3">
    <source>
        <dbReference type="Proteomes" id="UP000593626"/>
    </source>
</evidence>
<accession>A0A7S8HFS7</accession>
<reference evidence="1 3" key="1">
    <citation type="submission" date="2019-07" db="EMBL/GenBank/DDBJ databases">
        <title>Genome sequence of 2 isolates from Red Sea Mangroves.</title>
        <authorList>
            <person name="Sefrji F."/>
            <person name="Michoud G."/>
            <person name="Merlino G."/>
            <person name="Daffonchio D."/>
        </authorList>
    </citation>
    <scope>NUCLEOTIDE SEQUENCE [LARGE SCALE GENOMIC DNA]</scope>
    <source>
        <strain evidence="1 3">R1DC41</strain>
        <plasmid evidence="2 3">pBac41</plasmid>
    </source>
</reference>
<gene>
    <name evidence="1" type="ORF">G8O30_09245</name>
    <name evidence="2" type="ORF">G8O30_16020</name>
</gene>
<dbReference type="Proteomes" id="UP000593626">
    <property type="component" value="Chromosome"/>
</dbReference>
<keyword evidence="3" id="KW-1185">Reference proteome</keyword>
<dbReference type="KEGG" id="mcui:G8O30_16020"/>
<name>A0A7S8HFS7_9BACI</name>
<geneLocation type="plasmid" evidence="2 3">
    <name>pBac41</name>
</geneLocation>